<keyword evidence="2" id="KW-1185">Reference proteome</keyword>
<protein>
    <recommendedName>
        <fullName evidence="3">HEAT repeat domain-containing protein</fullName>
    </recommendedName>
</protein>
<accession>A0A2D0N292</accession>
<sequence>MLEKLDDIQWERLKHAYGPARDVPTNIRDLASPDAEKSDKAMYNLYGNIFHQGSRYESTPYAIPFLWELIQEDTVRDKPGIIGLLVNLALGYEDEYLPEGIDVQKFREDLLEREARMTNDQRAYAEKYGYSNSALLECYTLVRDGVPLLYECLESGDEELSKAAVYAMAWFPELAETSVARISSHLKRLEDEVAVSNAILAIGLLARQSGLDEELLPVKAYLNSDSQLVKVCAAIALAGTPMEEAVLETLIEGLAVGEPLHYVEGMLFNEGRLSGYLSKVLSGCAIRERGKVISALSKALETANAYQALDLTRSLLSLINETRAVPLREAKRSALNASEVEALRAIYQHGGWTLGQGDFVNYLELLKAYGIPDSRTALAGYLALSDS</sequence>
<name>A0A2D0N292_FLAN2</name>
<reference evidence="1 2" key="1">
    <citation type="submission" date="2017-10" db="EMBL/GenBank/DDBJ databases">
        <title>The draft genome sequence of Lewinella nigricans NBRC 102662.</title>
        <authorList>
            <person name="Wang K."/>
        </authorList>
    </citation>
    <scope>NUCLEOTIDE SEQUENCE [LARGE SCALE GENOMIC DNA]</scope>
    <source>
        <strain evidence="1 2">NBRC 102662</strain>
    </source>
</reference>
<dbReference type="OrthoDB" id="796912at2"/>
<proteinExistence type="predicted"/>
<dbReference type="InterPro" id="IPR011989">
    <property type="entry name" value="ARM-like"/>
</dbReference>
<gene>
    <name evidence="1" type="ORF">CRP01_31520</name>
</gene>
<dbReference type="Proteomes" id="UP000223913">
    <property type="component" value="Unassembled WGS sequence"/>
</dbReference>
<dbReference type="SUPFAM" id="SSF48371">
    <property type="entry name" value="ARM repeat"/>
    <property type="match status" value="1"/>
</dbReference>
<organism evidence="1 2">
    <name type="scientific">Flavilitoribacter nigricans (strain ATCC 23147 / DSM 23189 / NBRC 102662 / NCIMB 1420 / SS-2)</name>
    <name type="common">Lewinella nigricans</name>
    <dbReference type="NCBI Taxonomy" id="1122177"/>
    <lineage>
        <taxon>Bacteria</taxon>
        <taxon>Pseudomonadati</taxon>
        <taxon>Bacteroidota</taxon>
        <taxon>Saprospiria</taxon>
        <taxon>Saprospirales</taxon>
        <taxon>Lewinellaceae</taxon>
        <taxon>Flavilitoribacter</taxon>
    </lineage>
</organism>
<dbReference type="InterPro" id="IPR016024">
    <property type="entry name" value="ARM-type_fold"/>
</dbReference>
<evidence type="ECO:0008006" key="3">
    <source>
        <dbReference type="Google" id="ProtNLM"/>
    </source>
</evidence>
<comment type="caution">
    <text evidence="1">The sequence shown here is derived from an EMBL/GenBank/DDBJ whole genome shotgun (WGS) entry which is preliminary data.</text>
</comment>
<evidence type="ECO:0000313" key="2">
    <source>
        <dbReference type="Proteomes" id="UP000223913"/>
    </source>
</evidence>
<dbReference type="AlphaFoldDB" id="A0A2D0N292"/>
<dbReference type="Gene3D" id="1.25.10.10">
    <property type="entry name" value="Leucine-rich Repeat Variant"/>
    <property type="match status" value="1"/>
</dbReference>
<dbReference type="EMBL" id="PDUD01000039">
    <property type="protein sequence ID" value="PHN02508.1"/>
    <property type="molecule type" value="Genomic_DNA"/>
</dbReference>
<evidence type="ECO:0000313" key="1">
    <source>
        <dbReference type="EMBL" id="PHN02508.1"/>
    </source>
</evidence>
<dbReference type="RefSeq" id="WP_099154052.1">
    <property type="nucleotide sequence ID" value="NZ_PDUD01000039.1"/>
</dbReference>